<accession>A0A481ZC49</accession>
<proteinExistence type="predicted"/>
<reference evidence="1" key="1">
    <citation type="journal article" date="2019" name="MBio">
        <title>Virus Genomes from Deep Sea Sediments Expand the Ocean Megavirome and Support Independent Origins of Viral Gigantism.</title>
        <authorList>
            <person name="Backstrom D."/>
            <person name="Yutin N."/>
            <person name="Jorgensen S.L."/>
            <person name="Dharamshi J."/>
            <person name="Homa F."/>
            <person name="Zaremba-Niedwiedzka K."/>
            <person name="Spang A."/>
            <person name="Wolf Y.I."/>
            <person name="Koonin E.V."/>
            <person name="Ettema T.J."/>
        </authorList>
    </citation>
    <scope>NUCLEOTIDE SEQUENCE</scope>
</reference>
<organism evidence="1">
    <name type="scientific">Pithovirus LCPAC401</name>
    <dbReference type="NCBI Taxonomy" id="2506595"/>
    <lineage>
        <taxon>Viruses</taxon>
        <taxon>Pithoviruses</taxon>
    </lineage>
</organism>
<sequence length="262" mass="30321">MSDINEILKRLRLSRRAIDALSPDQIDKIFLDLNVKDILVLCRISRKFNFACGRESLWKAIVLGNYGISEKLRGETWRGTAKIFAKNNMINLDKEWINGMTYKELLEKADSKGEHSLTYLYQLKNLLFYHDLEMKVDVNNLPFYADTSAYQVDADFFQSHFEPEVAIKLDIIGNVLTRELGVVAAAIATRYYSYPDLPQPQHSDAYVDNPGLYEVPDDTKKNTDERSIMLDKLFDYNPYLLNYSSYDHWALQSIIYPGEDGF</sequence>
<name>A0A481ZC49_9VIRU</name>
<dbReference type="SUPFAM" id="SSF81383">
    <property type="entry name" value="F-box domain"/>
    <property type="match status" value="1"/>
</dbReference>
<dbReference type="EMBL" id="MK500579">
    <property type="protein sequence ID" value="QBK92659.1"/>
    <property type="molecule type" value="Genomic_DNA"/>
</dbReference>
<dbReference type="Gene3D" id="1.20.1280.50">
    <property type="match status" value="1"/>
</dbReference>
<dbReference type="InterPro" id="IPR036047">
    <property type="entry name" value="F-box-like_dom_sf"/>
</dbReference>
<evidence type="ECO:0000313" key="1">
    <source>
        <dbReference type="EMBL" id="QBK92659.1"/>
    </source>
</evidence>
<evidence type="ECO:0008006" key="2">
    <source>
        <dbReference type="Google" id="ProtNLM"/>
    </source>
</evidence>
<gene>
    <name evidence="1" type="ORF">LCPAC401_02970</name>
</gene>
<protein>
    <recommendedName>
        <fullName evidence="2">F-box domain-containing protein</fullName>
    </recommendedName>
</protein>